<evidence type="ECO:0000256" key="2">
    <source>
        <dbReference type="ARBA" id="ARBA00023125"/>
    </source>
</evidence>
<organism evidence="6 7">
    <name type="scientific">Nocardioides lianchengensis</name>
    <dbReference type="NCBI Taxonomy" id="1045774"/>
    <lineage>
        <taxon>Bacteria</taxon>
        <taxon>Bacillati</taxon>
        <taxon>Actinomycetota</taxon>
        <taxon>Actinomycetes</taxon>
        <taxon>Propionibacteriales</taxon>
        <taxon>Nocardioidaceae</taxon>
        <taxon>Nocardioides</taxon>
    </lineage>
</organism>
<keyword evidence="2 4" id="KW-0238">DNA-binding</keyword>
<accession>A0A1G6LY81</accession>
<evidence type="ECO:0000259" key="5">
    <source>
        <dbReference type="PROSITE" id="PS50977"/>
    </source>
</evidence>
<keyword evidence="1" id="KW-0805">Transcription regulation</keyword>
<evidence type="ECO:0000313" key="7">
    <source>
        <dbReference type="Proteomes" id="UP000199034"/>
    </source>
</evidence>
<evidence type="ECO:0000256" key="4">
    <source>
        <dbReference type="PROSITE-ProRule" id="PRU00335"/>
    </source>
</evidence>
<dbReference type="STRING" id="1045774.SAMN05421872_102391"/>
<dbReference type="InterPro" id="IPR050109">
    <property type="entry name" value="HTH-type_TetR-like_transc_reg"/>
</dbReference>
<dbReference type="Pfam" id="PF00440">
    <property type="entry name" value="TetR_N"/>
    <property type="match status" value="1"/>
</dbReference>
<protein>
    <submittedName>
        <fullName evidence="6">DNA-binding transcriptional regulator, AcrR family</fullName>
    </submittedName>
</protein>
<evidence type="ECO:0000313" key="6">
    <source>
        <dbReference type="EMBL" id="SDC48004.1"/>
    </source>
</evidence>
<dbReference type="InterPro" id="IPR001647">
    <property type="entry name" value="HTH_TetR"/>
</dbReference>
<keyword evidence="3" id="KW-0804">Transcription</keyword>
<feature type="domain" description="HTH tetR-type" evidence="5">
    <location>
        <begin position="16"/>
        <end position="76"/>
    </location>
</feature>
<gene>
    <name evidence="6" type="ORF">SAMN05421872_102391</name>
</gene>
<proteinExistence type="predicted"/>
<feature type="DNA-binding region" description="H-T-H motif" evidence="4">
    <location>
        <begin position="39"/>
        <end position="58"/>
    </location>
</feature>
<dbReference type="SUPFAM" id="SSF46689">
    <property type="entry name" value="Homeodomain-like"/>
    <property type="match status" value="1"/>
</dbReference>
<dbReference type="PANTHER" id="PTHR30055:SF234">
    <property type="entry name" value="HTH-TYPE TRANSCRIPTIONAL REGULATOR BETI"/>
    <property type="match status" value="1"/>
</dbReference>
<dbReference type="AlphaFoldDB" id="A0A1G6LY81"/>
<dbReference type="GO" id="GO:0003700">
    <property type="term" value="F:DNA-binding transcription factor activity"/>
    <property type="evidence" value="ECO:0007669"/>
    <property type="project" value="TreeGrafter"/>
</dbReference>
<dbReference type="InterPro" id="IPR009057">
    <property type="entry name" value="Homeodomain-like_sf"/>
</dbReference>
<reference evidence="6 7" key="1">
    <citation type="submission" date="2016-10" db="EMBL/GenBank/DDBJ databases">
        <authorList>
            <person name="de Groot N.N."/>
        </authorList>
    </citation>
    <scope>NUCLEOTIDE SEQUENCE [LARGE SCALE GENOMIC DNA]</scope>
    <source>
        <strain evidence="6 7">CGMCC 4.6858</strain>
    </source>
</reference>
<dbReference type="PANTHER" id="PTHR30055">
    <property type="entry name" value="HTH-TYPE TRANSCRIPTIONAL REGULATOR RUTR"/>
    <property type="match status" value="1"/>
</dbReference>
<name>A0A1G6LY81_9ACTN</name>
<dbReference type="EMBL" id="FMZM01000002">
    <property type="protein sequence ID" value="SDC48004.1"/>
    <property type="molecule type" value="Genomic_DNA"/>
</dbReference>
<keyword evidence="7" id="KW-1185">Reference proteome</keyword>
<dbReference type="Gene3D" id="1.10.357.10">
    <property type="entry name" value="Tetracycline Repressor, domain 2"/>
    <property type="match status" value="1"/>
</dbReference>
<dbReference type="InterPro" id="IPR023772">
    <property type="entry name" value="DNA-bd_HTH_TetR-type_CS"/>
</dbReference>
<dbReference type="PROSITE" id="PS01081">
    <property type="entry name" value="HTH_TETR_1"/>
    <property type="match status" value="1"/>
</dbReference>
<dbReference type="OrthoDB" id="8688418at2"/>
<sequence length="198" mass="22194">MHSVTESATSRQVKRLRTERRISRCAQQLTQERGLDGFTMDELAERAEVSRRTLFNYFPSKNDAVLGPVPPLSEEACGVFVAGGPTGHLIDDLSALADEILDAHDVDREDVELAKRVIIGEPRLLPIAHERFETVLGQLTDLILEREGDRITPTEARLLIRLLVTIFECAMTQFVAGDDRPVDELFDENLRTARTLLA</sequence>
<dbReference type="GO" id="GO:0000976">
    <property type="term" value="F:transcription cis-regulatory region binding"/>
    <property type="evidence" value="ECO:0007669"/>
    <property type="project" value="TreeGrafter"/>
</dbReference>
<evidence type="ECO:0000256" key="3">
    <source>
        <dbReference type="ARBA" id="ARBA00023163"/>
    </source>
</evidence>
<dbReference type="PRINTS" id="PR00455">
    <property type="entry name" value="HTHTETR"/>
</dbReference>
<dbReference type="Proteomes" id="UP000199034">
    <property type="component" value="Unassembled WGS sequence"/>
</dbReference>
<evidence type="ECO:0000256" key="1">
    <source>
        <dbReference type="ARBA" id="ARBA00023015"/>
    </source>
</evidence>
<dbReference type="PROSITE" id="PS50977">
    <property type="entry name" value="HTH_TETR_2"/>
    <property type="match status" value="1"/>
</dbReference>